<dbReference type="Proteomes" id="UP000602745">
    <property type="component" value="Unassembled WGS sequence"/>
</dbReference>
<reference evidence="2" key="1">
    <citation type="journal article" date="2014" name="Int. J. Syst. Evol. Microbiol.">
        <title>Complete genome sequence of Corynebacterium casei LMG S-19264T (=DSM 44701T), isolated from a smear-ripened cheese.</title>
        <authorList>
            <consortium name="US DOE Joint Genome Institute (JGI-PGF)"/>
            <person name="Walter F."/>
            <person name="Albersmeier A."/>
            <person name="Kalinowski J."/>
            <person name="Ruckert C."/>
        </authorList>
    </citation>
    <scope>NUCLEOTIDE SEQUENCE</scope>
    <source>
        <strain evidence="2">CCM 7684</strain>
    </source>
</reference>
<protein>
    <submittedName>
        <fullName evidence="2">Uncharacterized protein</fullName>
    </submittedName>
</protein>
<name>A0A8J2VK85_9RHOB</name>
<reference evidence="2" key="2">
    <citation type="submission" date="2020-09" db="EMBL/GenBank/DDBJ databases">
        <authorList>
            <person name="Sun Q."/>
            <person name="Sedlacek I."/>
        </authorList>
    </citation>
    <scope>NUCLEOTIDE SEQUENCE</scope>
    <source>
        <strain evidence="2">CCM 7684</strain>
    </source>
</reference>
<sequence>MADNHSQKPDRDQNKEKNSKELDKEVKDTFPASDPPSSTQPGSGITGAEDKGRR</sequence>
<evidence type="ECO:0000313" key="2">
    <source>
        <dbReference type="EMBL" id="GGE34048.1"/>
    </source>
</evidence>
<gene>
    <name evidence="2" type="ORF">GCM10007276_09250</name>
</gene>
<evidence type="ECO:0000313" key="3">
    <source>
        <dbReference type="Proteomes" id="UP000602745"/>
    </source>
</evidence>
<dbReference type="EMBL" id="BMCP01000001">
    <property type="protein sequence ID" value="GGE34048.1"/>
    <property type="molecule type" value="Genomic_DNA"/>
</dbReference>
<organism evidence="2 3">
    <name type="scientific">Agaricicola taiwanensis</name>
    <dbReference type="NCBI Taxonomy" id="591372"/>
    <lineage>
        <taxon>Bacteria</taxon>
        <taxon>Pseudomonadati</taxon>
        <taxon>Pseudomonadota</taxon>
        <taxon>Alphaproteobacteria</taxon>
        <taxon>Rhodobacterales</taxon>
        <taxon>Paracoccaceae</taxon>
        <taxon>Agaricicola</taxon>
    </lineage>
</organism>
<dbReference type="RefSeq" id="WP_188409121.1">
    <property type="nucleotide sequence ID" value="NZ_BMCP01000001.1"/>
</dbReference>
<feature type="compositionally biased region" description="Basic and acidic residues" evidence="1">
    <location>
        <begin position="1"/>
        <end position="28"/>
    </location>
</feature>
<proteinExistence type="predicted"/>
<comment type="caution">
    <text evidence="2">The sequence shown here is derived from an EMBL/GenBank/DDBJ whole genome shotgun (WGS) entry which is preliminary data.</text>
</comment>
<dbReference type="AlphaFoldDB" id="A0A8J2VK85"/>
<keyword evidence="3" id="KW-1185">Reference proteome</keyword>
<evidence type="ECO:0000256" key="1">
    <source>
        <dbReference type="SAM" id="MobiDB-lite"/>
    </source>
</evidence>
<accession>A0A8J2VK85</accession>
<feature type="region of interest" description="Disordered" evidence="1">
    <location>
        <begin position="1"/>
        <end position="54"/>
    </location>
</feature>